<sequence>MTQTSTVSAGPLTFGQMSVWRDIDALPRERWHEPNYVTIIRLPPETSAGMIESALVALDTRHEAMRTLFDLGNAKEPRQILMPPLHAIDVSVHCVSAEDVETKADELRRQPFDLQKVRPWRVVALAASPDTGLHVDGDGEVSDPGFDRLTHVLFAKHHIAFDAWAVELLTAEFLNLLRAPSAEWDSRPVHSLAAIADEQRHTDVWAARSDAARRHFGAVYTTIPARFTAVADEQAVLQASLTSTDLYRSATGLAVLLKVSVGTVVITGVVQAVRQYTDSRPMAVGLMSSNRFASRWRDLITSMNQWIPISLPLAPSMTFREQAELIQRKSMGAYRLGIYDVDVISDRELAEQASTASQPTVHVNVISSRAADEKLTEPDEALEIEWERVFSSVGPRCYLRIFVGEKNLVLKLRTNGLPEHVLEGILRGTRDVVTKALQSRELLTATPEGCV</sequence>
<reference evidence="1 2" key="1">
    <citation type="submission" date="2022-06" db="EMBL/GenBank/DDBJ databases">
        <title>Pseudarthrobacter sp. strain RMG13 Genome sequencing and assembly.</title>
        <authorList>
            <person name="Kim I."/>
        </authorList>
    </citation>
    <scope>NUCLEOTIDE SEQUENCE [LARGE SCALE GENOMIC DNA]</scope>
    <source>
        <strain evidence="1 2">RMG13</strain>
    </source>
</reference>
<dbReference type="InterPro" id="IPR023213">
    <property type="entry name" value="CAT-like_dom_sf"/>
</dbReference>
<dbReference type="Gene3D" id="3.30.559.10">
    <property type="entry name" value="Chloramphenicol acetyltransferase-like domain"/>
    <property type="match status" value="1"/>
</dbReference>
<organism evidence="1 2">
    <name type="scientific">Pseudarthrobacter humi</name>
    <dbReference type="NCBI Taxonomy" id="2952523"/>
    <lineage>
        <taxon>Bacteria</taxon>
        <taxon>Bacillati</taxon>
        <taxon>Actinomycetota</taxon>
        <taxon>Actinomycetes</taxon>
        <taxon>Micrococcales</taxon>
        <taxon>Micrococcaceae</taxon>
        <taxon>Pseudarthrobacter</taxon>
    </lineage>
</organism>
<dbReference type="EMBL" id="JANCLV010000003">
    <property type="protein sequence ID" value="MCP8999452.1"/>
    <property type="molecule type" value="Genomic_DNA"/>
</dbReference>
<proteinExistence type="predicted"/>
<evidence type="ECO:0000313" key="2">
    <source>
        <dbReference type="Proteomes" id="UP001524318"/>
    </source>
</evidence>
<evidence type="ECO:0008006" key="3">
    <source>
        <dbReference type="Google" id="ProtNLM"/>
    </source>
</evidence>
<dbReference type="RefSeq" id="WP_254748758.1">
    <property type="nucleotide sequence ID" value="NZ_JANCLV010000003.1"/>
</dbReference>
<evidence type="ECO:0000313" key="1">
    <source>
        <dbReference type="EMBL" id="MCP8999452.1"/>
    </source>
</evidence>
<keyword evidence="2" id="KW-1185">Reference proteome</keyword>
<dbReference type="Proteomes" id="UP001524318">
    <property type="component" value="Unassembled WGS sequence"/>
</dbReference>
<accession>A0ABT1LLW7</accession>
<gene>
    <name evidence="1" type="ORF">NFC73_06855</name>
</gene>
<protein>
    <recommendedName>
        <fullName evidence="3">Condensation domain-containing protein</fullName>
    </recommendedName>
</protein>
<comment type="caution">
    <text evidence="1">The sequence shown here is derived from an EMBL/GenBank/DDBJ whole genome shotgun (WGS) entry which is preliminary data.</text>
</comment>
<dbReference type="Gene3D" id="3.30.559.30">
    <property type="entry name" value="Nonribosomal peptide synthetase, condensation domain"/>
    <property type="match status" value="1"/>
</dbReference>
<name>A0ABT1LLW7_9MICC</name>
<dbReference type="SUPFAM" id="SSF52777">
    <property type="entry name" value="CoA-dependent acyltransferases"/>
    <property type="match status" value="2"/>
</dbReference>